<dbReference type="PANTHER" id="PTHR36437:SF2">
    <property type="entry name" value="GLYOXALASE_BLEOMYCIN RESISTANCE PROTEIN_DIOXYGENASE"/>
    <property type="match status" value="1"/>
</dbReference>
<name>A0A927CRY9_9BACL</name>
<dbReference type="PANTHER" id="PTHR36437">
    <property type="entry name" value="GLYOXALASE/BLEOMYCIN RESISTANCE PROTEIN/DIOXYGENASE"/>
    <property type="match status" value="1"/>
</dbReference>
<keyword evidence="3" id="KW-1185">Reference proteome</keyword>
<proteinExistence type="predicted"/>
<evidence type="ECO:0000259" key="1">
    <source>
        <dbReference type="PROSITE" id="PS51819"/>
    </source>
</evidence>
<reference evidence="2" key="1">
    <citation type="submission" date="2020-09" db="EMBL/GenBank/DDBJ databases">
        <title>A novel bacterium of genus Paenibacillus, isolated from South China Sea.</title>
        <authorList>
            <person name="Huang H."/>
            <person name="Mo K."/>
            <person name="Hu Y."/>
        </authorList>
    </citation>
    <scope>NUCLEOTIDE SEQUENCE</scope>
    <source>
        <strain evidence="2">IB182493</strain>
    </source>
</reference>
<protein>
    <submittedName>
        <fullName evidence="2">VOC family protein</fullName>
    </submittedName>
</protein>
<feature type="domain" description="VOC" evidence="1">
    <location>
        <begin position="4"/>
        <end position="121"/>
    </location>
</feature>
<dbReference type="Pfam" id="PF00903">
    <property type="entry name" value="Glyoxalase"/>
    <property type="match status" value="1"/>
</dbReference>
<dbReference type="PROSITE" id="PS51819">
    <property type="entry name" value="VOC"/>
    <property type="match status" value="1"/>
</dbReference>
<evidence type="ECO:0000313" key="3">
    <source>
        <dbReference type="Proteomes" id="UP000632125"/>
    </source>
</evidence>
<organism evidence="2 3">
    <name type="scientific">Paenibacillus arenilitoris</name>
    <dbReference type="NCBI Taxonomy" id="2772299"/>
    <lineage>
        <taxon>Bacteria</taxon>
        <taxon>Bacillati</taxon>
        <taxon>Bacillota</taxon>
        <taxon>Bacilli</taxon>
        <taxon>Bacillales</taxon>
        <taxon>Paenibacillaceae</taxon>
        <taxon>Paenibacillus</taxon>
    </lineage>
</organism>
<dbReference type="AlphaFoldDB" id="A0A927CRY9"/>
<gene>
    <name evidence="2" type="ORF">IDH41_19745</name>
</gene>
<dbReference type="EMBL" id="JACXIY010000024">
    <property type="protein sequence ID" value="MBD2870821.1"/>
    <property type="molecule type" value="Genomic_DNA"/>
</dbReference>
<accession>A0A927CRY9</accession>
<dbReference type="RefSeq" id="WP_190864065.1">
    <property type="nucleotide sequence ID" value="NZ_JACXIY010000024.1"/>
</dbReference>
<dbReference type="InterPro" id="IPR037523">
    <property type="entry name" value="VOC_core"/>
</dbReference>
<dbReference type="SUPFAM" id="SSF54593">
    <property type="entry name" value="Glyoxalase/Bleomycin resistance protein/Dihydroxybiphenyl dioxygenase"/>
    <property type="match status" value="1"/>
</dbReference>
<comment type="caution">
    <text evidence="2">The sequence shown here is derived from an EMBL/GenBank/DDBJ whole genome shotgun (WGS) entry which is preliminary data.</text>
</comment>
<evidence type="ECO:0000313" key="2">
    <source>
        <dbReference type="EMBL" id="MBD2870821.1"/>
    </source>
</evidence>
<dbReference type="Proteomes" id="UP000632125">
    <property type="component" value="Unassembled WGS sequence"/>
</dbReference>
<dbReference type="InterPro" id="IPR004360">
    <property type="entry name" value="Glyas_Fos-R_dOase_dom"/>
</dbReference>
<sequence length="121" mass="13528">MIKKIATTAVYNEDQQKAKAFWTEKAGFKLVRETPMGPGGAWIEVAPEGAESALVLYPRAMMKGWESMKASIVFECDDINATYERMKAGGVNFESEPQKMQWGSFAQFYDEDGNAFLLKGN</sequence>
<dbReference type="Gene3D" id="3.10.180.10">
    <property type="entry name" value="2,3-Dihydroxybiphenyl 1,2-Dioxygenase, domain 1"/>
    <property type="match status" value="1"/>
</dbReference>
<dbReference type="InterPro" id="IPR029068">
    <property type="entry name" value="Glyas_Bleomycin-R_OHBP_Dase"/>
</dbReference>